<dbReference type="AlphaFoldDB" id="A0A2B7ZQE9"/>
<evidence type="ECO:0000313" key="2">
    <source>
        <dbReference type="Proteomes" id="UP000226031"/>
    </source>
</evidence>
<evidence type="ECO:0000313" key="1">
    <source>
        <dbReference type="EMBL" id="PGH35601.1"/>
    </source>
</evidence>
<keyword evidence="2" id="KW-1185">Reference proteome</keyword>
<reference evidence="1 2" key="1">
    <citation type="submission" date="2017-10" db="EMBL/GenBank/DDBJ databases">
        <title>Comparative genomics in systemic dimorphic fungi from Ajellomycetaceae.</title>
        <authorList>
            <person name="Munoz J.F."/>
            <person name="Mcewen J.G."/>
            <person name="Clay O.K."/>
            <person name="Cuomo C.A."/>
        </authorList>
    </citation>
    <scope>NUCLEOTIDE SEQUENCE [LARGE SCALE GENOMIC DNA]</scope>
    <source>
        <strain evidence="1 2">UAMH4076</strain>
    </source>
</reference>
<sequence>MACQRQLHDFMGLITKYMSESAEVLCVMNWETPEEQCPVACKLLGENAAILRLQGLYGLNGVVEIDSECIDTADDPLN</sequence>
<proteinExistence type="predicted"/>
<dbReference type="Proteomes" id="UP000226031">
    <property type="component" value="Unassembled WGS sequence"/>
</dbReference>
<name>A0A2B7ZQE9_9EURO</name>
<organism evidence="1 2">
    <name type="scientific">[Emmonsia] crescens</name>
    <dbReference type="NCBI Taxonomy" id="73230"/>
    <lineage>
        <taxon>Eukaryota</taxon>
        <taxon>Fungi</taxon>
        <taxon>Dikarya</taxon>
        <taxon>Ascomycota</taxon>
        <taxon>Pezizomycotina</taxon>
        <taxon>Eurotiomycetes</taxon>
        <taxon>Eurotiomycetidae</taxon>
        <taxon>Onygenales</taxon>
        <taxon>Ajellomycetaceae</taxon>
        <taxon>Emergomyces</taxon>
    </lineage>
</organism>
<accession>A0A2B7ZQE9</accession>
<protein>
    <submittedName>
        <fullName evidence="1">Uncharacterized protein</fullName>
    </submittedName>
</protein>
<dbReference type="EMBL" id="PDND01000019">
    <property type="protein sequence ID" value="PGH35601.1"/>
    <property type="molecule type" value="Genomic_DNA"/>
</dbReference>
<gene>
    <name evidence="1" type="ORF">GX50_01582</name>
</gene>
<comment type="caution">
    <text evidence="1">The sequence shown here is derived from an EMBL/GenBank/DDBJ whole genome shotgun (WGS) entry which is preliminary data.</text>
</comment>